<keyword evidence="2" id="KW-1185">Reference proteome</keyword>
<organism evidence="1 2">
    <name type="scientific">Thelohanellus kitauei</name>
    <name type="common">Myxosporean</name>
    <dbReference type="NCBI Taxonomy" id="669202"/>
    <lineage>
        <taxon>Eukaryota</taxon>
        <taxon>Metazoa</taxon>
        <taxon>Cnidaria</taxon>
        <taxon>Myxozoa</taxon>
        <taxon>Myxosporea</taxon>
        <taxon>Bivalvulida</taxon>
        <taxon>Platysporina</taxon>
        <taxon>Myxobolidae</taxon>
        <taxon>Thelohanellus</taxon>
    </lineage>
</organism>
<evidence type="ECO:0000313" key="2">
    <source>
        <dbReference type="Proteomes" id="UP000031668"/>
    </source>
</evidence>
<accession>A0A0C2J4L9</accession>
<dbReference type="Proteomes" id="UP000031668">
    <property type="component" value="Unassembled WGS sequence"/>
</dbReference>
<protein>
    <submittedName>
        <fullName evidence="1">Uncharacterized protein</fullName>
    </submittedName>
</protein>
<comment type="caution">
    <text evidence="1">The sequence shown here is derived from an EMBL/GenBank/DDBJ whole genome shotgun (WGS) entry which is preliminary data.</text>
</comment>
<proteinExistence type="predicted"/>
<name>A0A0C2J4L9_THEKT</name>
<sequence length="138" mass="16375">MNEDKDHLNIDLSDKIAEIWIRCRVTNLTDHYTVSHCNFTYYNNHDYDGYLTFNYPSTWKVERSKCIVYQKKQIGFRLQKYPEYYVQFEIDFVKISAKPFGKAPVALKDTDMEDDCEYETISKTKSGSENWIIQDVGI</sequence>
<reference evidence="1 2" key="1">
    <citation type="journal article" date="2014" name="Genome Biol. Evol.">
        <title>The genome of the myxosporean Thelohanellus kitauei shows adaptations to nutrient acquisition within its fish host.</title>
        <authorList>
            <person name="Yang Y."/>
            <person name="Xiong J."/>
            <person name="Zhou Z."/>
            <person name="Huo F."/>
            <person name="Miao W."/>
            <person name="Ran C."/>
            <person name="Liu Y."/>
            <person name="Zhang J."/>
            <person name="Feng J."/>
            <person name="Wang M."/>
            <person name="Wang M."/>
            <person name="Wang L."/>
            <person name="Yao B."/>
        </authorList>
    </citation>
    <scope>NUCLEOTIDE SEQUENCE [LARGE SCALE GENOMIC DNA]</scope>
    <source>
        <strain evidence="1">Wuqing</strain>
    </source>
</reference>
<gene>
    <name evidence="1" type="ORF">RF11_11706</name>
</gene>
<dbReference type="EMBL" id="JWZT01001101">
    <property type="protein sequence ID" value="KII72779.1"/>
    <property type="molecule type" value="Genomic_DNA"/>
</dbReference>
<evidence type="ECO:0000313" key="1">
    <source>
        <dbReference type="EMBL" id="KII72779.1"/>
    </source>
</evidence>
<dbReference type="AlphaFoldDB" id="A0A0C2J4L9"/>